<evidence type="ECO:0000313" key="2">
    <source>
        <dbReference type="Proteomes" id="UP000015106"/>
    </source>
</evidence>
<protein>
    <submittedName>
        <fullName evidence="1">Uncharacterized protein</fullName>
    </submittedName>
</protein>
<accession>A0A8R7TM75</accession>
<evidence type="ECO:0000313" key="1">
    <source>
        <dbReference type="EnsemblPlants" id="TuG1812G0200004957.01.T02"/>
    </source>
</evidence>
<name>A0A8R7TM75_TRIUA</name>
<reference evidence="2" key="1">
    <citation type="journal article" date="2013" name="Nature">
        <title>Draft genome of the wheat A-genome progenitor Triticum urartu.</title>
        <authorList>
            <person name="Ling H.Q."/>
            <person name="Zhao S."/>
            <person name="Liu D."/>
            <person name="Wang J."/>
            <person name="Sun H."/>
            <person name="Zhang C."/>
            <person name="Fan H."/>
            <person name="Li D."/>
            <person name="Dong L."/>
            <person name="Tao Y."/>
            <person name="Gao C."/>
            <person name="Wu H."/>
            <person name="Li Y."/>
            <person name="Cui Y."/>
            <person name="Guo X."/>
            <person name="Zheng S."/>
            <person name="Wang B."/>
            <person name="Yu K."/>
            <person name="Liang Q."/>
            <person name="Yang W."/>
            <person name="Lou X."/>
            <person name="Chen J."/>
            <person name="Feng M."/>
            <person name="Jian J."/>
            <person name="Zhang X."/>
            <person name="Luo G."/>
            <person name="Jiang Y."/>
            <person name="Liu J."/>
            <person name="Wang Z."/>
            <person name="Sha Y."/>
            <person name="Zhang B."/>
            <person name="Wu H."/>
            <person name="Tang D."/>
            <person name="Shen Q."/>
            <person name="Xue P."/>
            <person name="Zou S."/>
            <person name="Wang X."/>
            <person name="Liu X."/>
            <person name="Wang F."/>
            <person name="Yang Y."/>
            <person name="An X."/>
            <person name="Dong Z."/>
            <person name="Zhang K."/>
            <person name="Zhang X."/>
            <person name="Luo M.C."/>
            <person name="Dvorak J."/>
            <person name="Tong Y."/>
            <person name="Wang J."/>
            <person name="Yang H."/>
            <person name="Li Z."/>
            <person name="Wang D."/>
            <person name="Zhang A."/>
            <person name="Wang J."/>
        </authorList>
    </citation>
    <scope>NUCLEOTIDE SEQUENCE</scope>
    <source>
        <strain evidence="2">cv. G1812</strain>
    </source>
</reference>
<dbReference type="Proteomes" id="UP000015106">
    <property type="component" value="Chromosome 2"/>
</dbReference>
<dbReference type="InterPro" id="IPR016135">
    <property type="entry name" value="UBQ-conjugating_enzyme/RWD"/>
</dbReference>
<dbReference type="Gene3D" id="3.10.110.10">
    <property type="entry name" value="Ubiquitin Conjugating Enzyme"/>
    <property type="match status" value="1"/>
</dbReference>
<sequence>MEMESAHRDDDLSPEAARMLREMALRGREEGVEPDLSDEQLRSNYQLQQDEMLALEAIFGDKICIFGEKAGPRSFQVKLFKLVHRVPGISNYHRHTKIMILVFPFSIICRFRCIVKFQMASVYP</sequence>
<keyword evidence="2" id="KW-1185">Reference proteome</keyword>
<reference evidence="1" key="3">
    <citation type="submission" date="2022-06" db="UniProtKB">
        <authorList>
            <consortium name="EnsemblPlants"/>
        </authorList>
    </citation>
    <scope>IDENTIFICATION</scope>
</reference>
<dbReference type="AlphaFoldDB" id="A0A8R7TM75"/>
<dbReference type="EnsemblPlants" id="TuG1812G0200004957.01.T02">
    <property type="protein sequence ID" value="TuG1812G0200004957.01.T02"/>
    <property type="gene ID" value="TuG1812G0200004957.01"/>
</dbReference>
<dbReference type="Gramene" id="TuG1812G0200004957.01.T02">
    <property type="protein sequence ID" value="TuG1812G0200004957.01.T02"/>
    <property type="gene ID" value="TuG1812G0200004957.01"/>
</dbReference>
<organism evidence="1 2">
    <name type="scientific">Triticum urartu</name>
    <name type="common">Red wild einkorn</name>
    <name type="synonym">Crithodium urartu</name>
    <dbReference type="NCBI Taxonomy" id="4572"/>
    <lineage>
        <taxon>Eukaryota</taxon>
        <taxon>Viridiplantae</taxon>
        <taxon>Streptophyta</taxon>
        <taxon>Embryophyta</taxon>
        <taxon>Tracheophyta</taxon>
        <taxon>Spermatophyta</taxon>
        <taxon>Magnoliopsida</taxon>
        <taxon>Liliopsida</taxon>
        <taxon>Poales</taxon>
        <taxon>Poaceae</taxon>
        <taxon>BOP clade</taxon>
        <taxon>Pooideae</taxon>
        <taxon>Triticodae</taxon>
        <taxon>Triticeae</taxon>
        <taxon>Triticinae</taxon>
        <taxon>Triticum</taxon>
    </lineage>
</organism>
<dbReference type="SUPFAM" id="SSF54495">
    <property type="entry name" value="UBC-like"/>
    <property type="match status" value="1"/>
</dbReference>
<proteinExistence type="predicted"/>
<reference evidence="1" key="2">
    <citation type="submission" date="2018-03" db="EMBL/GenBank/DDBJ databases">
        <title>The Triticum urartu genome reveals the dynamic nature of wheat genome evolution.</title>
        <authorList>
            <person name="Ling H."/>
            <person name="Ma B."/>
            <person name="Shi X."/>
            <person name="Liu H."/>
            <person name="Dong L."/>
            <person name="Sun H."/>
            <person name="Cao Y."/>
            <person name="Gao Q."/>
            <person name="Zheng S."/>
            <person name="Li Y."/>
            <person name="Yu Y."/>
            <person name="Du H."/>
            <person name="Qi M."/>
            <person name="Li Y."/>
            <person name="Yu H."/>
            <person name="Cui Y."/>
            <person name="Wang N."/>
            <person name="Chen C."/>
            <person name="Wu H."/>
            <person name="Zhao Y."/>
            <person name="Zhang J."/>
            <person name="Li Y."/>
            <person name="Zhou W."/>
            <person name="Zhang B."/>
            <person name="Hu W."/>
            <person name="Eijk M."/>
            <person name="Tang J."/>
            <person name="Witsenboer H."/>
            <person name="Zhao S."/>
            <person name="Li Z."/>
            <person name="Zhang A."/>
            <person name="Wang D."/>
            <person name="Liang C."/>
        </authorList>
    </citation>
    <scope>NUCLEOTIDE SEQUENCE [LARGE SCALE GENOMIC DNA]</scope>
    <source>
        <strain evidence="1">cv. G1812</strain>
    </source>
</reference>